<reference evidence="2" key="1">
    <citation type="submission" date="2019-04" db="EMBL/GenBank/DDBJ databases">
        <title>An insight into the mialome of Ixodes scapularis.</title>
        <authorList>
            <person name="Ribeiro J.M."/>
            <person name="Mather T.N."/>
            <person name="Karim S."/>
        </authorList>
    </citation>
    <scope>NUCLEOTIDE SEQUENCE</scope>
</reference>
<proteinExistence type="predicted"/>
<protein>
    <submittedName>
        <fullName evidence="2">Putative secreted protein</fullName>
    </submittedName>
</protein>
<organism evidence="2">
    <name type="scientific">Ixodes scapularis</name>
    <name type="common">Black-legged tick</name>
    <name type="synonym">Deer tick</name>
    <dbReference type="NCBI Taxonomy" id="6945"/>
    <lineage>
        <taxon>Eukaryota</taxon>
        <taxon>Metazoa</taxon>
        <taxon>Ecdysozoa</taxon>
        <taxon>Arthropoda</taxon>
        <taxon>Chelicerata</taxon>
        <taxon>Arachnida</taxon>
        <taxon>Acari</taxon>
        <taxon>Parasitiformes</taxon>
        <taxon>Ixodida</taxon>
        <taxon>Ixodoidea</taxon>
        <taxon>Ixodidae</taxon>
        <taxon>Ixodinae</taxon>
        <taxon>Ixodes</taxon>
    </lineage>
</organism>
<evidence type="ECO:0000313" key="2">
    <source>
        <dbReference type="EMBL" id="MOY41433.1"/>
    </source>
</evidence>
<evidence type="ECO:0000256" key="1">
    <source>
        <dbReference type="SAM" id="SignalP"/>
    </source>
</evidence>
<feature type="signal peptide" evidence="1">
    <location>
        <begin position="1"/>
        <end position="20"/>
    </location>
</feature>
<feature type="chain" id="PRO_5020041966" evidence="1">
    <location>
        <begin position="21"/>
        <end position="109"/>
    </location>
</feature>
<dbReference type="AlphaFoldDB" id="A0A4D5RW00"/>
<sequence length="109" mass="13245">MPFLIRCVQLFLLFYHPHNSFYTDRTRRTRTRMQLCKVRYPHKLEWSESNCLNFICGPSYCSHIKVKQSTARFCLQLYMHSYTYYVPYAINEMFITQLMNISVPTHNFL</sequence>
<accession>A0A4D5RW00</accession>
<dbReference type="EMBL" id="GHJT01007462">
    <property type="protein sequence ID" value="MOY41433.1"/>
    <property type="molecule type" value="Transcribed_RNA"/>
</dbReference>
<name>A0A4D5RW00_IXOSC</name>
<keyword evidence="1" id="KW-0732">Signal</keyword>